<sequence length="201" mass="22043">MLEARRFKRRVLSGPTDPQHVVSEMRAGATLVFQATSTYCPEVASFCAELADDIGCPVAANAFLTPPHAQGAPVHYDMASVFIRQLAGSKTWRLHEPPKQWPIKRSRPGDKPETPLSQEVVPHPGDCLYLPRGYYHEGITGDDGSVHITFSDGVEDHWADVLHAVLFPVKSLCSGPGSRRRWPLGDLSPRHSGSGHARCNS</sequence>
<accession>A0ABQ2ZES2</accession>
<reference evidence="7" key="1">
    <citation type="journal article" date="2019" name="Int. J. Syst. Evol. Microbiol.">
        <title>The Global Catalogue of Microorganisms (GCM) 10K type strain sequencing project: providing services to taxonomists for standard genome sequencing and annotation.</title>
        <authorList>
            <consortium name="The Broad Institute Genomics Platform"/>
            <consortium name="The Broad Institute Genome Sequencing Center for Infectious Disease"/>
            <person name="Wu L."/>
            <person name="Ma J."/>
        </authorList>
    </citation>
    <scope>NUCLEOTIDE SEQUENCE [LARGE SCALE GENOMIC DNA]</scope>
    <source>
        <strain evidence="7">JCM 4594</strain>
    </source>
</reference>
<dbReference type="EMBL" id="BMUU01000001">
    <property type="protein sequence ID" value="GGY13063.1"/>
    <property type="molecule type" value="Genomic_DNA"/>
</dbReference>
<evidence type="ECO:0000259" key="5">
    <source>
        <dbReference type="PROSITE" id="PS51184"/>
    </source>
</evidence>
<dbReference type="PANTHER" id="PTHR13096:SF9">
    <property type="entry name" value="BIFUNCTIONAL LYSINE-SPECIFIC DEMETHYLASE AND HISTIDYL-HYDROXYLASE"/>
    <property type="match status" value="1"/>
</dbReference>
<evidence type="ECO:0000256" key="3">
    <source>
        <dbReference type="ARBA" id="ARBA00023004"/>
    </source>
</evidence>
<organism evidence="6 7">
    <name type="scientific">Streptomyces xanthochromogenes</name>
    <dbReference type="NCBI Taxonomy" id="67384"/>
    <lineage>
        <taxon>Bacteria</taxon>
        <taxon>Bacillati</taxon>
        <taxon>Actinomycetota</taxon>
        <taxon>Actinomycetes</taxon>
        <taxon>Kitasatosporales</taxon>
        <taxon>Streptomycetaceae</taxon>
        <taxon>Streptomyces</taxon>
    </lineage>
</organism>
<evidence type="ECO:0000313" key="6">
    <source>
        <dbReference type="EMBL" id="GGY13063.1"/>
    </source>
</evidence>
<evidence type="ECO:0000313" key="7">
    <source>
        <dbReference type="Proteomes" id="UP000600946"/>
    </source>
</evidence>
<comment type="cofactor">
    <cofactor evidence="1">
        <name>Fe(2+)</name>
        <dbReference type="ChEBI" id="CHEBI:29033"/>
    </cofactor>
</comment>
<name>A0ABQ2ZES2_9ACTN</name>
<gene>
    <name evidence="6" type="ORF">GCM10010326_00270</name>
</gene>
<keyword evidence="7" id="KW-1185">Reference proteome</keyword>
<dbReference type="RefSeq" id="WP_190025730.1">
    <property type="nucleotide sequence ID" value="NZ_JBEPET010000019.1"/>
</dbReference>
<dbReference type="Pfam" id="PF08007">
    <property type="entry name" value="JmjC_2"/>
    <property type="match status" value="1"/>
</dbReference>
<evidence type="ECO:0000256" key="4">
    <source>
        <dbReference type="SAM" id="MobiDB-lite"/>
    </source>
</evidence>
<keyword evidence="3" id="KW-0408">Iron</keyword>
<protein>
    <recommendedName>
        <fullName evidence="5">JmjC domain-containing protein</fullName>
    </recommendedName>
</protein>
<proteinExistence type="predicted"/>
<comment type="caution">
    <text evidence="6">The sequence shown here is derived from an EMBL/GenBank/DDBJ whole genome shotgun (WGS) entry which is preliminary data.</text>
</comment>
<dbReference type="Proteomes" id="UP000600946">
    <property type="component" value="Unassembled WGS sequence"/>
</dbReference>
<evidence type="ECO:0000256" key="2">
    <source>
        <dbReference type="ARBA" id="ARBA00022723"/>
    </source>
</evidence>
<evidence type="ECO:0000256" key="1">
    <source>
        <dbReference type="ARBA" id="ARBA00001954"/>
    </source>
</evidence>
<keyword evidence="2" id="KW-0479">Metal-binding</keyword>
<dbReference type="InterPro" id="IPR039994">
    <property type="entry name" value="NO66-like"/>
</dbReference>
<dbReference type="InterPro" id="IPR003347">
    <property type="entry name" value="JmjC_dom"/>
</dbReference>
<feature type="domain" description="JmjC" evidence="5">
    <location>
        <begin position="29"/>
        <end position="169"/>
    </location>
</feature>
<dbReference type="PANTHER" id="PTHR13096">
    <property type="entry name" value="MINA53 MYC INDUCED NUCLEAR ANTIGEN"/>
    <property type="match status" value="1"/>
</dbReference>
<dbReference type="SUPFAM" id="SSF51197">
    <property type="entry name" value="Clavaminate synthase-like"/>
    <property type="match status" value="1"/>
</dbReference>
<dbReference type="PROSITE" id="PS51184">
    <property type="entry name" value="JMJC"/>
    <property type="match status" value="1"/>
</dbReference>
<dbReference type="Gene3D" id="2.60.120.650">
    <property type="entry name" value="Cupin"/>
    <property type="match status" value="1"/>
</dbReference>
<feature type="region of interest" description="Disordered" evidence="4">
    <location>
        <begin position="99"/>
        <end position="118"/>
    </location>
</feature>